<dbReference type="InterPro" id="IPR029058">
    <property type="entry name" value="AB_hydrolase_fold"/>
</dbReference>
<dbReference type="GO" id="GO:0005634">
    <property type="term" value="C:nucleus"/>
    <property type="evidence" value="ECO:0007669"/>
    <property type="project" value="TreeGrafter"/>
</dbReference>
<feature type="region of interest" description="Disordered" evidence="4">
    <location>
        <begin position="1"/>
        <end position="26"/>
    </location>
</feature>
<evidence type="ECO:0000313" key="7">
    <source>
        <dbReference type="Proteomes" id="UP000654075"/>
    </source>
</evidence>
<dbReference type="GO" id="GO:0031267">
    <property type="term" value="F:small GTPase binding"/>
    <property type="evidence" value="ECO:0007669"/>
    <property type="project" value="TreeGrafter"/>
</dbReference>
<dbReference type="GO" id="GO:0005096">
    <property type="term" value="F:GTPase activator activity"/>
    <property type="evidence" value="ECO:0007669"/>
    <property type="project" value="UniProtKB-KW"/>
</dbReference>
<feature type="region of interest" description="Disordered" evidence="4">
    <location>
        <begin position="1096"/>
        <end position="1116"/>
    </location>
</feature>
<dbReference type="Proteomes" id="UP000654075">
    <property type="component" value="Unassembled WGS sequence"/>
</dbReference>
<reference evidence="6" key="1">
    <citation type="submission" date="2021-02" db="EMBL/GenBank/DDBJ databases">
        <authorList>
            <person name="Dougan E. K."/>
            <person name="Rhodes N."/>
            <person name="Thang M."/>
            <person name="Chan C."/>
        </authorList>
    </citation>
    <scope>NUCLEOTIDE SEQUENCE</scope>
</reference>
<dbReference type="Pfam" id="PF13516">
    <property type="entry name" value="LRR_6"/>
    <property type="match status" value="8"/>
</dbReference>
<dbReference type="Pfam" id="PF20434">
    <property type="entry name" value="BD-FAE"/>
    <property type="match status" value="1"/>
</dbReference>
<sequence>MARFAPAWEEQRRPGEAVGKKMGGGLRQGVMRGQESLKKAWTGFCHGNTSLGQTSFRPPGVLSRLLPRPVANTLLRKPQERFFEEEIGGEVHTYCQEHQLRLHLLRPPQDQGPLGGSLPPKRGCVILLHGGSWVFGSPAQFYEHALVVAQDMGVAVASCDYRLMLTHPRSNVPLDSVSDAGRCVRYLRDHADELGLDPKRLVLGGLSAGGHLAAMTALEGSDLDLAGLVLLNPVLDLHFAAGWQEQKQTPLVWFGSRFLRARYGAEALEAKSPMHQVRSLPYPTLILHGEEDKLIPLAQSEAFEEKMQRSGNVCTLISFPEVTPLGQLFEVQGLEGVGRGWKVLEGVGRGWRINNSLGFRIGVALKERFPALTYRPEEVAGKIGRSAVTEGLDGVESAPWILSPGQLQGQCPKALEPCEVTDEITIQAVTLCLEKDWAEREQKGWPLVGEQMATAAAELAHVHRLLHNSISATPGPSCDLFACGRILLQCFCQGKEAVPSLSLERFQVALAVWVGARCPRTQDRYDLLWAFNELRQEKPEQGEDLASIENVGIRRAIGRCIKRSRYSRLGCCEEAADLLATATLWLNMSAEFLRSHEVAVEEASRKQMLERFYSDAHAKLDKEESCRPNSSTAPDLLHALEESSGREELSAIWNLCSCELGRSHVARIIEVLKGWTQRRSIQAVCFATFSENLPEDLQDAFCELFSHEHELHSGERHASPAPLPRKAPAQRRAIDKLHHGKTYAAVADDQERPIQLFLQDVALPARALPTGQFSVEELLRRHSLWLAVNFVSELDLTPSTSAFCEVKPLSVGTAPGAMRVLSFAVSRSRILTSLSLRSSDIDDEGGLLLASALSECHSLQRLDLSDNDLGPRAAFKVLQAAEQNLTTLDLSRNRLGCAGARAIADALGSCQKLLELRLCKNGLGQEGGEALAEGLLSNTVLQDLDLADNEVNLPTATAILRAVNASRFLRRLRLDSNEPWYASGNEALIGAFTDQIASSCLESLSLRHCGLRSAGAGQLFDALAQNTSLRCLNVSWNGIRQEAAAKIAAALAAPNSALEELDLRDNHLGSQEALAASLWQVFVPMVKAGRDHRLVRRRTGSSHSAGASDEPPEPALPAIEGYRSTNSRLRIMHLANNGITTGGASRLAQLVPAFTGLEELVMYHNPLIGDSGAEALSKLLQPAPPARGLRRLSLAACGVGDVGCSALMGSLAKNQVLTSLDLSCNALTDACAPGIAEVLGFRDSALQVLNVAMNQLSTWGLCQLVDAAARRREGDIPEIDVSCQDSPRADDEVELAASNEALSKFKGLR</sequence>
<organism evidence="6 7">
    <name type="scientific">Polarella glacialis</name>
    <name type="common">Dinoflagellate</name>
    <dbReference type="NCBI Taxonomy" id="89957"/>
    <lineage>
        <taxon>Eukaryota</taxon>
        <taxon>Sar</taxon>
        <taxon>Alveolata</taxon>
        <taxon>Dinophyceae</taxon>
        <taxon>Suessiales</taxon>
        <taxon>Suessiaceae</taxon>
        <taxon>Polarella</taxon>
    </lineage>
</organism>
<dbReference type="SUPFAM" id="SSF52047">
    <property type="entry name" value="RNI-like"/>
    <property type="match status" value="2"/>
</dbReference>
<dbReference type="OrthoDB" id="408631at2759"/>
<dbReference type="PANTHER" id="PTHR24113">
    <property type="entry name" value="RAN GTPASE-ACTIVATING PROTEIN 1"/>
    <property type="match status" value="1"/>
</dbReference>
<keyword evidence="1" id="KW-0343">GTPase activation</keyword>
<proteinExistence type="predicted"/>
<dbReference type="InterPro" id="IPR032675">
    <property type="entry name" value="LRR_dom_sf"/>
</dbReference>
<dbReference type="Gene3D" id="3.40.50.1820">
    <property type="entry name" value="alpha/beta hydrolase"/>
    <property type="match status" value="1"/>
</dbReference>
<protein>
    <recommendedName>
        <fullName evidence="5">BD-FAE-like domain-containing protein</fullName>
    </recommendedName>
</protein>
<dbReference type="EMBL" id="CAJNNV010031264">
    <property type="protein sequence ID" value="CAE8635246.1"/>
    <property type="molecule type" value="Genomic_DNA"/>
</dbReference>
<dbReference type="GO" id="GO:0048471">
    <property type="term" value="C:perinuclear region of cytoplasm"/>
    <property type="evidence" value="ECO:0007669"/>
    <property type="project" value="TreeGrafter"/>
</dbReference>
<evidence type="ECO:0000256" key="1">
    <source>
        <dbReference type="ARBA" id="ARBA00022468"/>
    </source>
</evidence>
<evidence type="ECO:0000259" key="5">
    <source>
        <dbReference type="Pfam" id="PF20434"/>
    </source>
</evidence>
<accession>A0A813HCI2</accession>
<dbReference type="GO" id="GO:0006913">
    <property type="term" value="P:nucleocytoplasmic transport"/>
    <property type="evidence" value="ECO:0007669"/>
    <property type="project" value="TreeGrafter"/>
</dbReference>
<keyword evidence="3" id="KW-0677">Repeat</keyword>
<feature type="domain" description="BD-FAE-like" evidence="5">
    <location>
        <begin position="124"/>
        <end position="307"/>
    </location>
</feature>
<evidence type="ECO:0000313" key="6">
    <source>
        <dbReference type="EMBL" id="CAE8635246.1"/>
    </source>
</evidence>
<dbReference type="SUPFAM" id="SSF53474">
    <property type="entry name" value="alpha/beta-Hydrolases"/>
    <property type="match status" value="1"/>
</dbReference>
<evidence type="ECO:0000256" key="2">
    <source>
        <dbReference type="ARBA" id="ARBA00022614"/>
    </source>
</evidence>
<dbReference type="InterPro" id="IPR049492">
    <property type="entry name" value="BD-FAE-like_dom"/>
</dbReference>
<dbReference type="PANTHER" id="PTHR24113:SF12">
    <property type="entry name" value="RAN GTPASE-ACTIVATING PROTEIN 1"/>
    <property type="match status" value="1"/>
</dbReference>
<dbReference type="Gene3D" id="3.80.10.10">
    <property type="entry name" value="Ribonuclease Inhibitor"/>
    <property type="match status" value="2"/>
</dbReference>
<comment type="caution">
    <text evidence="6">The sequence shown here is derived from an EMBL/GenBank/DDBJ whole genome shotgun (WGS) entry which is preliminary data.</text>
</comment>
<name>A0A813HCI2_POLGL</name>
<feature type="compositionally biased region" description="Basic and acidic residues" evidence="4">
    <location>
        <begin position="9"/>
        <end position="19"/>
    </location>
</feature>
<evidence type="ECO:0000256" key="3">
    <source>
        <dbReference type="ARBA" id="ARBA00022737"/>
    </source>
</evidence>
<dbReference type="InterPro" id="IPR027038">
    <property type="entry name" value="RanGap"/>
</dbReference>
<gene>
    <name evidence="6" type="ORF">PGLA1383_LOCUS50846</name>
</gene>
<evidence type="ECO:0000256" key="4">
    <source>
        <dbReference type="SAM" id="MobiDB-lite"/>
    </source>
</evidence>
<keyword evidence="7" id="KW-1185">Reference proteome</keyword>
<dbReference type="InterPro" id="IPR001611">
    <property type="entry name" value="Leu-rich_rpt"/>
</dbReference>
<dbReference type="GO" id="GO:0005829">
    <property type="term" value="C:cytosol"/>
    <property type="evidence" value="ECO:0007669"/>
    <property type="project" value="TreeGrafter"/>
</dbReference>
<keyword evidence="2" id="KW-0433">Leucine-rich repeat</keyword>
<dbReference type="SMART" id="SM00368">
    <property type="entry name" value="LRR_RI"/>
    <property type="match status" value="12"/>
</dbReference>